<dbReference type="OrthoDB" id="3056154at2759"/>
<feature type="region of interest" description="Disordered" evidence="1">
    <location>
        <begin position="227"/>
        <end position="259"/>
    </location>
</feature>
<comment type="caution">
    <text evidence="2">The sequence shown here is derived from an EMBL/GenBank/DDBJ whole genome shotgun (WGS) entry which is preliminary data.</text>
</comment>
<dbReference type="EMBL" id="JABCKI010006290">
    <property type="protein sequence ID" value="KAG5634744.1"/>
    <property type="molecule type" value="Genomic_DNA"/>
</dbReference>
<feature type="compositionally biased region" description="Low complexity" evidence="1">
    <location>
        <begin position="236"/>
        <end position="253"/>
    </location>
</feature>
<proteinExistence type="predicted"/>
<reference evidence="2" key="1">
    <citation type="submission" date="2021-02" db="EMBL/GenBank/DDBJ databases">
        <authorList>
            <person name="Nieuwenhuis M."/>
            <person name="Van De Peppel L.J.J."/>
        </authorList>
    </citation>
    <scope>NUCLEOTIDE SEQUENCE</scope>
    <source>
        <strain evidence="2">D49</strain>
    </source>
</reference>
<keyword evidence="3" id="KW-1185">Reference proteome</keyword>
<protein>
    <submittedName>
        <fullName evidence="2">Uncharacterized protein</fullName>
    </submittedName>
</protein>
<organism evidence="2 3">
    <name type="scientific">Sphagnurus paluster</name>
    <dbReference type="NCBI Taxonomy" id="117069"/>
    <lineage>
        <taxon>Eukaryota</taxon>
        <taxon>Fungi</taxon>
        <taxon>Dikarya</taxon>
        <taxon>Basidiomycota</taxon>
        <taxon>Agaricomycotina</taxon>
        <taxon>Agaricomycetes</taxon>
        <taxon>Agaricomycetidae</taxon>
        <taxon>Agaricales</taxon>
        <taxon>Tricholomatineae</taxon>
        <taxon>Lyophyllaceae</taxon>
        <taxon>Sphagnurus</taxon>
    </lineage>
</organism>
<dbReference type="AlphaFoldDB" id="A0A9P7FPS6"/>
<evidence type="ECO:0000313" key="2">
    <source>
        <dbReference type="EMBL" id="KAG5634744.1"/>
    </source>
</evidence>
<evidence type="ECO:0000313" key="3">
    <source>
        <dbReference type="Proteomes" id="UP000717328"/>
    </source>
</evidence>
<sequence length="259" mass="29392">MLLLRSSTIFSQLNESTAHEIHTLISQTADAYQDASQLSPESTSAAYHARFLRSLVTNDVFTTRRKDQKEMPDSGMPIDPRLQREMPMFCFTRRLLNASTEPPTQVSVQSTTQIYTHPHPPPHPHEQFQFPASPHLPAHPPAVIQEPVYAETISRNPPMPVGAPVPMHYPGYAPQAPQYASELDAHYWKNMFIELGFGENGEGQAMVPHDGRGVPQYMEQVHHHLPPHHVHHQHSGHLIYQHQHQQHLHQSSQATNYGH</sequence>
<accession>A0A9P7FPS6</accession>
<dbReference type="Proteomes" id="UP000717328">
    <property type="component" value="Unassembled WGS sequence"/>
</dbReference>
<evidence type="ECO:0000256" key="1">
    <source>
        <dbReference type="SAM" id="MobiDB-lite"/>
    </source>
</evidence>
<gene>
    <name evidence="2" type="ORF">H0H81_000939</name>
</gene>
<reference evidence="2" key="2">
    <citation type="submission" date="2021-10" db="EMBL/GenBank/DDBJ databases">
        <title>Phylogenomics reveals ancestral predisposition of the termite-cultivated fungus Termitomyces towards a domesticated lifestyle.</title>
        <authorList>
            <person name="Auxier B."/>
            <person name="Grum-Grzhimaylo A."/>
            <person name="Cardenas M.E."/>
            <person name="Lodge J.D."/>
            <person name="Laessoe T."/>
            <person name="Pedersen O."/>
            <person name="Smith M.E."/>
            <person name="Kuyper T.W."/>
            <person name="Franco-Molano E.A."/>
            <person name="Baroni T.J."/>
            <person name="Aanen D.K."/>
        </authorList>
    </citation>
    <scope>NUCLEOTIDE SEQUENCE</scope>
    <source>
        <strain evidence="2">D49</strain>
    </source>
</reference>
<name>A0A9P7FPS6_9AGAR</name>